<feature type="region of interest" description="Disordered" evidence="1">
    <location>
        <begin position="724"/>
        <end position="811"/>
    </location>
</feature>
<evidence type="ECO:0000256" key="1">
    <source>
        <dbReference type="SAM" id="MobiDB-lite"/>
    </source>
</evidence>
<feature type="compositionally biased region" description="Basic and acidic residues" evidence="1">
    <location>
        <begin position="508"/>
        <end position="518"/>
    </location>
</feature>
<proteinExistence type="predicted"/>
<gene>
    <name evidence="3" type="ORF">M0812_07728</name>
</gene>
<feature type="compositionally biased region" description="Low complexity" evidence="1">
    <location>
        <begin position="777"/>
        <end position="799"/>
    </location>
</feature>
<protein>
    <submittedName>
        <fullName evidence="3">Regulator of g protein signaling-related</fullName>
    </submittedName>
</protein>
<dbReference type="Pfam" id="PF00615">
    <property type="entry name" value="RGS"/>
    <property type="match status" value="1"/>
</dbReference>
<evidence type="ECO:0000259" key="2">
    <source>
        <dbReference type="PROSITE" id="PS50132"/>
    </source>
</evidence>
<comment type="caution">
    <text evidence="3">The sequence shown here is derived from an EMBL/GenBank/DDBJ whole genome shotgun (WGS) entry which is preliminary data.</text>
</comment>
<organism evidence="3 4">
    <name type="scientific">Anaeramoeba flamelloides</name>
    <dbReference type="NCBI Taxonomy" id="1746091"/>
    <lineage>
        <taxon>Eukaryota</taxon>
        <taxon>Metamonada</taxon>
        <taxon>Anaeramoebidae</taxon>
        <taxon>Anaeramoeba</taxon>
    </lineage>
</organism>
<feature type="compositionally biased region" description="Basic residues" evidence="1">
    <location>
        <begin position="740"/>
        <end position="761"/>
    </location>
</feature>
<dbReference type="InterPro" id="IPR016137">
    <property type="entry name" value="RGS"/>
</dbReference>
<feature type="compositionally biased region" description="Acidic residues" evidence="1">
    <location>
        <begin position="800"/>
        <end position="810"/>
    </location>
</feature>
<sequence length="963" mass="115909">MNSFLEEDPKQSELINPFYDFTIYNLQDLEEQFNNFNNGGINSLITEEFHQKEIQKTFIKLNKLKQFCDIIQKKHQEDHNQLENELATIAKDNQNYKKFLAKLILEEHNLTEILHSEESSLKELNLGTNRNKVFQQYSELSQKYLLLKSFINQFLIKIEKENKLFQKSELLLKENLSSIKNNFQFSKQNEKQIQKPKNRKQKEKQKEKEEKEKEEKEKEKGKEKEKEKGKEKGKEKPKENPKEKPKEKGKESENNKQNQKEIYLKKLKIVNFLNKISIQNNISLLLKEEIKKLKESIELKKTDFQKSIDLHSELLDTEKQRAEKYRNETIQLSIQKEEEFLKNQSKIDWMVKIKTKLNKKFKEKKLQQLKLKEKEEDIWKNQQIILILKGKLNNEFEKHLPIQNLINKLEQLLIERENQITLMKNQNNKNQQSQNQNQNQEGKEKEKEKEKKNYKERENENENEKKMHQQKQKQKEKEEEEEIKKLIEQEKKKEEEEEKQLKKTKKQNQKEIEETENEIKNIKTLLKKKDENQETIKTNILDLEQKKISIDKLIKKKKKQIKKIENENQRTEDLKENQISKLESQLDELQTNESKLRKDGKEERWEIEEAIFKVKIENERLKTKKKEFKKEIHKGINEEINEREIEKASKELQELKEKVRTYLCEALGQFISEEKSGISDFENYLNRIQTIFKEKEQEMEIIKQGLKVQKQYANMLKEKLENLKMDQEGGNQKNSPNKSKSLKKSKEKGRKTGFLRKRKKNKDKDNGNSSQFKKENSNSNNNENSENNENDSNNRTGNENDNDDDYENDNNIDQSISYIENQGLIEDILTFEELIKDNVARKYFMEFLVEVYGQENLLFYLEVERFKKYKKIKTNEEILKKARQIYDDFIKKDSTWMINIDGKILEKCEKRILNSDITYNIFEEAQESVYYLMNSDSFPKFIKSVQMNKLLREYLIRKKKINF</sequence>
<feature type="region of interest" description="Disordered" evidence="1">
    <location>
        <begin position="426"/>
        <end position="518"/>
    </location>
</feature>
<dbReference type="EMBL" id="JANTQA010000016">
    <property type="protein sequence ID" value="KAJ3447494.1"/>
    <property type="molecule type" value="Genomic_DNA"/>
</dbReference>
<dbReference type="Gene3D" id="1.10.167.10">
    <property type="entry name" value="Regulator of G-protein Signalling 4, domain 2"/>
    <property type="match status" value="1"/>
</dbReference>
<evidence type="ECO:0000313" key="4">
    <source>
        <dbReference type="Proteomes" id="UP001146793"/>
    </source>
</evidence>
<dbReference type="PANTHER" id="PTHR10845">
    <property type="entry name" value="REGULATOR OF G PROTEIN SIGNALING"/>
    <property type="match status" value="1"/>
</dbReference>
<dbReference type="SUPFAM" id="SSF48097">
    <property type="entry name" value="Regulator of G-protein signaling, RGS"/>
    <property type="match status" value="1"/>
</dbReference>
<dbReference type="SMART" id="SM00315">
    <property type="entry name" value="RGS"/>
    <property type="match status" value="1"/>
</dbReference>
<feature type="compositionally biased region" description="Basic residues" evidence="1">
    <location>
        <begin position="194"/>
        <end position="203"/>
    </location>
</feature>
<reference evidence="3" key="1">
    <citation type="submission" date="2022-08" db="EMBL/GenBank/DDBJ databases">
        <title>Novel sulphate-reducing endosymbionts in the free-living metamonad Anaeramoeba.</title>
        <authorList>
            <person name="Jerlstrom-Hultqvist J."/>
            <person name="Cepicka I."/>
            <person name="Gallot-Lavallee L."/>
            <person name="Salas-Leiva D."/>
            <person name="Curtis B.A."/>
            <person name="Zahonova K."/>
            <person name="Pipaliya S."/>
            <person name="Dacks J."/>
            <person name="Roger A.J."/>
        </authorList>
    </citation>
    <scope>NUCLEOTIDE SEQUENCE</scope>
    <source>
        <strain evidence="3">Busselton2</strain>
    </source>
</reference>
<evidence type="ECO:0000313" key="3">
    <source>
        <dbReference type="EMBL" id="KAJ3447494.1"/>
    </source>
</evidence>
<accession>A0AAV7ZZU5</accession>
<feature type="compositionally biased region" description="Low complexity" evidence="1">
    <location>
        <begin position="426"/>
        <end position="440"/>
    </location>
</feature>
<feature type="compositionally biased region" description="Basic and acidic residues" evidence="1">
    <location>
        <begin position="441"/>
        <end position="494"/>
    </location>
</feature>
<feature type="region of interest" description="Disordered" evidence="1">
    <location>
        <begin position="187"/>
        <end position="257"/>
    </location>
</feature>
<feature type="compositionally biased region" description="Low complexity" evidence="1">
    <location>
        <begin position="729"/>
        <end position="739"/>
    </location>
</feature>
<name>A0AAV7ZZU5_9EUKA</name>
<dbReference type="PROSITE" id="PS50132">
    <property type="entry name" value="RGS"/>
    <property type="match status" value="1"/>
</dbReference>
<dbReference type="InterPro" id="IPR036305">
    <property type="entry name" value="RGS_sf"/>
</dbReference>
<feature type="compositionally biased region" description="Basic and acidic residues" evidence="1">
    <location>
        <begin position="762"/>
        <end position="776"/>
    </location>
</feature>
<feature type="compositionally biased region" description="Basic and acidic residues" evidence="1">
    <location>
        <begin position="204"/>
        <end position="257"/>
    </location>
</feature>
<dbReference type="Proteomes" id="UP001146793">
    <property type="component" value="Unassembled WGS sequence"/>
</dbReference>
<feature type="domain" description="RGS" evidence="2">
    <location>
        <begin position="830"/>
        <end position="951"/>
    </location>
</feature>
<dbReference type="InterPro" id="IPR044926">
    <property type="entry name" value="RGS_subdomain_2"/>
</dbReference>
<dbReference type="AlphaFoldDB" id="A0AAV7ZZU5"/>
<dbReference type="PANTHER" id="PTHR10845:SF192">
    <property type="entry name" value="DOUBLE HIT, ISOFORM B"/>
    <property type="match status" value="1"/>
</dbReference>
<dbReference type="PRINTS" id="PR01301">
    <property type="entry name" value="RGSPROTEIN"/>
</dbReference>